<protein>
    <submittedName>
        <fullName evidence="1">Uncharacterized protein</fullName>
    </submittedName>
</protein>
<evidence type="ECO:0000313" key="1">
    <source>
        <dbReference type="EMBL" id="MDT7040846.1"/>
    </source>
</evidence>
<organism evidence="1 2">
    <name type="scientific">Candidatus Nitronereus thalassa</name>
    <dbReference type="NCBI Taxonomy" id="3020898"/>
    <lineage>
        <taxon>Bacteria</taxon>
        <taxon>Pseudomonadati</taxon>
        <taxon>Nitrospirota</taxon>
        <taxon>Nitrospiria</taxon>
        <taxon>Nitrospirales</taxon>
        <taxon>Nitrospiraceae</taxon>
        <taxon>Candidatus Nitronereus</taxon>
    </lineage>
</organism>
<accession>A0ABU3K394</accession>
<name>A0ABU3K394_9BACT</name>
<reference evidence="1 2" key="1">
    <citation type="journal article" date="2023" name="ISME J.">
        <title>Cultivation and genomic characterization of novel and ubiquitous marine nitrite-oxidizing bacteria from the Nitrospirales.</title>
        <authorList>
            <person name="Mueller A.J."/>
            <person name="Daebeler A."/>
            <person name="Herbold C.W."/>
            <person name="Kirkegaard R.H."/>
            <person name="Daims H."/>
        </authorList>
    </citation>
    <scope>NUCLEOTIDE SEQUENCE [LARGE SCALE GENOMIC DNA]</scope>
    <source>
        <strain evidence="1 2">EB</strain>
    </source>
</reference>
<dbReference type="EMBL" id="JAQOUE010000001">
    <property type="protein sequence ID" value="MDT7040846.1"/>
    <property type="molecule type" value="Genomic_DNA"/>
</dbReference>
<evidence type="ECO:0000313" key="2">
    <source>
        <dbReference type="Proteomes" id="UP001250932"/>
    </source>
</evidence>
<gene>
    <name evidence="1" type="ORF">PPG34_00705</name>
</gene>
<proteinExistence type="predicted"/>
<dbReference type="RefSeq" id="WP_313831205.1">
    <property type="nucleotide sequence ID" value="NZ_JAQOUE010000001.1"/>
</dbReference>
<keyword evidence="2" id="KW-1185">Reference proteome</keyword>
<comment type="caution">
    <text evidence="1">The sequence shown here is derived from an EMBL/GenBank/DDBJ whole genome shotgun (WGS) entry which is preliminary data.</text>
</comment>
<dbReference type="Proteomes" id="UP001250932">
    <property type="component" value="Unassembled WGS sequence"/>
</dbReference>
<sequence>MPERVIDIVKPGNARIIAEYTVMGTRAQEIKPAELAEPKIAKDAERLVEIQRLDALRIESAMKPVKRWNRPEDRKGAAQEDAWAGVVTIFVRGVRYTLDESSRTSRRIPNLSVLNIDLNRESIPWAWKLLYHAEDLAWQGKDKR</sequence>